<dbReference type="FunFam" id="3.90.76.10:FF:000001">
    <property type="entry name" value="Oligopeptide ABC transporter substrate-binding protein"/>
    <property type="match status" value="1"/>
</dbReference>
<dbReference type="SUPFAM" id="SSF53850">
    <property type="entry name" value="Periplasmic binding protein-like II"/>
    <property type="match status" value="1"/>
</dbReference>
<evidence type="ECO:0000256" key="1">
    <source>
        <dbReference type="ARBA" id="ARBA00004196"/>
    </source>
</evidence>
<evidence type="ECO:0000259" key="6">
    <source>
        <dbReference type="Pfam" id="PF00496"/>
    </source>
</evidence>
<dbReference type="STRING" id="1137799.GZ78_13135"/>
<dbReference type="GO" id="GO:0030288">
    <property type="term" value="C:outer membrane-bounded periplasmic space"/>
    <property type="evidence" value="ECO:0007669"/>
    <property type="project" value="TreeGrafter"/>
</dbReference>
<keyword evidence="3" id="KW-0813">Transport</keyword>
<dbReference type="GO" id="GO:0015833">
    <property type="term" value="P:peptide transport"/>
    <property type="evidence" value="ECO:0007669"/>
    <property type="project" value="TreeGrafter"/>
</dbReference>
<evidence type="ECO:0000256" key="5">
    <source>
        <dbReference type="SAM" id="Coils"/>
    </source>
</evidence>
<name>A0A081NJ10_9GAMM</name>
<reference evidence="7 8" key="1">
    <citation type="submission" date="2014-06" db="EMBL/GenBank/DDBJ databases">
        <title>Whole Genome Sequences of Three Symbiotic Endozoicomonas Bacteria.</title>
        <authorList>
            <person name="Neave M.J."/>
            <person name="Apprill A."/>
            <person name="Voolstra C.R."/>
        </authorList>
    </citation>
    <scope>NUCLEOTIDE SEQUENCE [LARGE SCALE GENOMIC DNA]</scope>
    <source>
        <strain evidence="7 8">DSM 25634</strain>
    </source>
</reference>
<comment type="caution">
    <text evidence="7">The sequence shown here is derived from an EMBL/GenBank/DDBJ whole genome shotgun (WGS) entry which is preliminary data.</text>
</comment>
<evidence type="ECO:0000256" key="4">
    <source>
        <dbReference type="ARBA" id="ARBA00022729"/>
    </source>
</evidence>
<dbReference type="InterPro" id="IPR039424">
    <property type="entry name" value="SBP_5"/>
</dbReference>
<dbReference type="InterPro" id="IPR000914">
    <property type="entry name" value="SBP_5_dom"/>
</dbReference>
<sequence>MQLTALPFLAQAAEIPKGVKLAEQQTLKRALRGDPESLDPHLAIGTPEDHVTRELFEGLVTQDLQGNIIPGQAESWETSRDGTVWTFTLRKGLRWSNGKPLTAEDFEYSFKRLANPETASPYAWYLAAMGVKNADEITKGKKPVSTLGVKAGPGNTLTLELNRPAPYLLAMLTHRSMNPVPRAAIEAHGRDWVASGKIVNNGPFNLVKRIIREQIVLNQNSNYWNHKNTVLTEITFLPIESETAALNRYRAGELDMVSSVPTTHYKKLINEMPEQLKTSSSLATYYLTFNTREKPFNDVRVRKALSYVLHREKITDNILGQGQKTAYTFTPETVTGFTAPEPDYKKMSPQERQASASKLLKEAGYSKDNPLTFTYIYNATDSNKHIAVAIQEMWQKQLPVKVELENLEWSTYLQRKLDGQYQVARALWGGDYDDAITMLDVHTPEHGNNSSFYNSKRYNQLLDQARQTLDREERNRIYAEAELVLASDMPIAPIYWNSLNYLIKPDLRGISYDNPEGRIYSRDIYKVAQ</sequence>
<dbReference type="Gene3D" id="3.90.76.10">
    <property type="entry name" value="Dipeptide-binding Protein, Domain 1"/>
    <property type="match status" value="1"/>
</dbReference>
<dbReference type="CDD" id="cd08504">
    <property type="entry name" value="PBP2_OppA"/>
    <property type="match status" value="1"/>
</dbReference>
<dbReference type="PANTHER" id="PTHR30290:SF10">
    <property type="entry name" value="PERIPLASMIC OLIGOPEPTIDE-BINDING PROTEIN-RELATED"/>
    <property type="match status" value="1"/>
</dbReference>
<keyword evidence="5" id="KW-0175">Coiled coil</keyword>
<feature type="domain" description="Solute-binding protein family 5" evidence="6">
    <location>
        <begin position="68"/>
        <end position="442"/>
    </location>
</feature>
<keyword evidence="4" id="KW-0732">Signal</keyword>
<dbReference type="eggNOG" id="COG4166">
    <property type="taxonomic scope" value="Bacteria"/>
</dbReference>
<dbReference type="EMBL" id="JOKH01000002">
    <property type="protein sequence ID" value="KEQ18433.1"/>
    <property type="molecule type" value="Genomic_DNA"/>
</dbReference>
<comment type="similarity">
    <text evidence="2">Belongs to the bacterial solute-binding protein 5 family.</text>
</comment>
<dbReference type="PIRSF" id="PIRSF002741">
    <property type="entry name" value="MppA"/>
    <property type="match status" value="1"/>
</dbReference>
<dbReference type="GO" id="GO:0043190">
    <property type="term" value="C:ATP-binding cassette (ABC) transporter complex"/>
    <property type="evidence" value="ECO:0007669"/>
    <property type="project" value="InterPro"/>
</dbReference>
<dbReference type="PANTHER" id="PTHR30290">
    <property type="entry name" value="PERIPLASMIC BINDING COMPONENT OF ABC TRANSPORTER"/>
    <property type="match status" value="1"/>
</dbReference>
<organism evidence="7 8">
    <name type="scientific">Endozoicomonas numazuensis</name>
    <dbReference type="NCBI Taxonomy" id="1137799"/>
    <lineage>
        <taxon>Bacteria</taxon>
        <taxon>Pseudomonadati</taxon>
        <taxon>Pseudomonadota</taxon>
        <taxon>Gammaproteobacteria</taxon>
        <taxon>Oceanospirillales</taxon>
        <taxon>Endozoicomonadaceae</taxon>
        <taxon>Endozoicomonas</taxon>
    </lineage>
</organism>
<evidence type="ECO:0000256" key="3">
    <source>
        <dbReference type="ARBA" id="ARBA00022448"/>
    </source>
</evidence>
<evidence type="ECO:0000313" key="7">
    <source>
        <dbReference type="EMBL" id="KEQ18433.1"/>
    </source>
</evidence>
<accession>A0A081NJ10</accession>
<dbReference type="Proteomes" id="UP000028073">
    <property type="component" value="Unassembled WGS sequence"/>
</dbReference>
<evidence type="ECO:0000313" key="8">
    <source>
        <dbReference type="Proteomes" id="UP000028073"/>
    </source>
</evidence>
<dbReference type="AlphaFoldDB" id="A0A081NJ10"/>
<feature type="coiled-coil region" evidence="5">
    <location>
        <begin position="455"/>
        <end position="482"/>
    </location>
</feature>
<dbReference type="GO" id="GO:1904680">
    <property type="term" value="F:peptide transmembrane transporter activity"/>
    <property type="evidence" value="ECO:0007669"/>
    <property type="project" value="TreeGrafter"/>
</dbReference>
<dbReference type="Gene3D" id="3.10.105.10">
    <property type="entry name" value="Dipeptide-binding Protein, Domain 3"/>
    <property type="match status" value="1"/>
</dbReference>
<dbReference type="Pfam" id="PF00496">
    <property type="entry name" value="SBP_bac_5"/>
    <property type="match status" value="1"/>
</dbReference>
<dbReference type="FunFam" id="3.10.105.10:FF:000001">
    <property type="entry name" value="Oligopeptide ABC transporter, oligopeptide-binding protein"/>
    <property type="match status" value="1"/>
</dbReference>
<gene>
    <name evidence="7" type="ORF">GZ78_13135</name>
</gene>
<protein>
    <recommendedName>
        <fullName evidence="6">Solute-binding protein family 5 domain-containing protein</fullName>
    </recommendedName>
</protein>
<comment type="subcellular location">
    <subcellularLocation>
        <location evidence="1">Cell envelope</location>
    </subcellularLocation>
</comment>
<evidence type="ECO:0000256" key="2">
    <source>
        <dbReference type="ARBA" id="ARBA00005695"/>
    </source>
</evidence>
<proteinExistence type="inferred from homology"/>
<dbReference type="InterPro" id="IPR030678">
    <property type="entry name" value="Peptide/Ni-bd"/>
</dbReference>
<dbReference type="Gene3D" id="3.40.190.10">
    <property type="entry name" value="Periplasmic binding protein-like II"/>
    <property type="match status" value="1"/>
</dbReference>
<keyword evidence="8" id="KW-1185">Reference proteome</keyword>